<feature type="compositionally biased region" description="Basic and acidic residues" evidence="1">
    <location>
        <begin position="139"/>
        <end position="150"/>
    </location>
</feature>
<sequence>MHLLPIILTSLLTLHTITTTAFKTCTLPTKNTDPFETATPEEVGLSTAEINESPAYANTHRHASIQIFRNNCLIRKGLLDPVTDNLPFHIFSITKSVVSILAGIAVFDGKLNLSSPISEYLPDGPGWGDEAPQSNNRPRHLDRNSRERSGPGRASNRGNRRKQYPRIPRAETPP</sequence>
<reference evidence="4" key="2">
    <citation type="journal article" date="2023" name="IMA Fungus">
        <title>Comparative genomic study of the Penicillium genus elucidates a diverse pangenome and 15 lateral gene transfer events.</title>
        <authorList>
            <person name="Petersen C."/>
            <person name="Sorensen T."/>
            <person name="Nielsen M.R."/>
            <person name="Sondergaard T.E."/>
            <person name="Sorensen J.L."/>
            <person name="Fitzpatrick D.A."/>
            <person name="Frisvad J.C."/>
            <person name="Nielsen K.L."/>
        </authorList>
    </citation>
    <scope>NUCLEOTIDE SEQUENCE</scope>
    <source>
        <strain evidence="4">IBT 30761</strain>
    </source>
</reference>
<dbReference type="Proteomes" id="UP001149074">
    <property type="component" value="Unassembled WGS sequence"/>
</dbReference>
<dbReference type="InterPro" id="IPR001466">
    <property type="entry name" value="Beta-lactam-related"/>
</dbReference>
<feature type="domain" description="Beta-lactamase-related" evidence="3">
    <location>
        <begin position="81"/>
        <end position="128"/>
    </location>
</feature>
<dbReference type="GeneID" id="81351702"/>
<dbReference type="Gene3D" id="3.40.710.10">
    <property type="entry name" value="DD-peptidase/beta-lactamase superfamily"/>
    <property type="match status" value="1"/>
</dbReference>
<dbReference type="RefSeq" id="XP_056479947.1">
    <property type="nucleotide sequence ID" value="XM_056612723.1"/>
</dbReference>
<protein>
    <submittedName>
        <fullName evidence="4">Beta-lactamase/transpeptidase-like protein</fullName>
    </submittedName>
</protein>
<evidence type="ECO:0000259" key="3">
    <source>
        <dbReference type="Pfam" id="PF00144"/>
    </source>
</evidence>
<feature type="signal peptide" evidence="2">
    <location>
        <begin position="1"/>
        <end position="21"/>
    </location>
</feature>
<evidence type="ECO:0000313" key="5">
    <source>
        <dbReference type="Proteomes" id="UP001149074"/>
    </source>
</evidence>
<keyword evidence="2" id="KW-0732">Signal</keyword>
<dbReference type="Pfam" id="PF00144">
    <property type="entry name" value="Beta-lactamase"/>
    <property type="match status" value="1"/>
</dbReference>
<dbReference type="SUPFAM" id="SSF56601">
    <property type="entry name" value="beta-lactamase/transpeptidase-like"/>
    <property type="match status" value="1"/>
</dbReference>
<dbReference type="OrthoDB" id="428260at2759"/>
<evidence type="ECO:0000256" key="2">
    <source>
        <dbReference type="SAM" id="SignalP"/>
    </source>
</evidence>
<dbReference type="EMBL" id="JAPQKI010000001">
    <property type="protein sequence ID" value="KAJ5112174.1"/>
    <property type="molecule type" value="Genomic_DNA"/>
</dbReference>
<proteinExistence type="predicted"/>
<evidence type="ECO:0000256" key="1">
    <source>
        <dbReference type="SAM" id="MobiDB-lite"/>
    </source>
</evidence>
<feature type="region of interest" description="Disordered" evidence="1">
    <location>
        <begin position="124"/>
        <end position="174"/>
    </location>
</feature>
<comment type="caution">
    <text evidence="4">The sequence shown here is derived from an EMBL/GenBank/DDBJ whole genome shotgun (WGS) entry which is preliminary data.</text>
</comment>
<reference evidence="4" key="1">
    <citation type="submission" date="2022-11" db="EMBL/GenBank/DDBJ databases">
        <authorList>
            <person name="Petersen C."/>
        </authorList>
    </citation>
    <scope>NUCLEOTIDE SEQUENCE</scope>
    <source>
        <strain evidence="4">IBT 30761</strain>
    </source>
</reference>
<dbReference type="InterPro" id="IPR012338">
    <property type="entry name" value="Beta-lactam/transpept-like"/>
</dbReference>
<organism evidence="4 5">
    <name type="scientific">Penicillium argentinense</name>
    <dbReference type="NCBI Taxonomy" id="1131581"/>
    <lineage>
        <taxon>Eukaryota</taxon>
        <taxon>Fungi</taxon>
        <taxon>Dikarya</taxon>
        <taxon>Ascomycota</taxon>
        <taxon>Pezizomycotina</taxon>
        <taxon>Eurotiomycetes</taxon>
        <taxon>Eurotiomycetidae</taxon>
        <taxon>Eurotiales</taxon>
        <taxon>Aspergillaceae</taxon>
        <taxon>Penicillium</taxon>
    </lineage>
</organism>
<name>A0A9W9G531_9EURO</name>
<accession>A0A9W9G531</accession>
<gene>
    <name evidence="4" type="ORF">N7532_000219</name>
</gene>
<keyword evidence="5" id="KW-1185">Reference proteome</keyword>
<dbReference type="AlphaFoldDB" id="A0A9W9G531"/>
<feature type="chain" id="PRO_5040885885" evidence="2">
    <location>
        <begin position="22"/>
        <end position="174"/>
    </location>
</feature>
<evidence type="ECO:0000313" key="4">
    <source>
        <dbReference type="EMBL" id="KAJ5112174.1"/>
    </source>
</evidence>